<reference evidence="1 2" key="1">
    <citation type="journal article" date="2010" name="Proc. Natl. Acad. Sci. U.S.A.">
        <title>A Nitrospira metagenome illuminates the physiology and evolution of globally important nitrite-oxidizing bacteria.</title>
        <authorList>
            <person name="Lucker S."/>
            <person name="Wagner M."/>
            <person name="Maixner F."/>
            <person name="Pelletier E."/>
            <person name="Koch H."/>
            <person name="Vacherie B."/>
            <person name="Rattei T."/>
            <person name="Sinninghe Damste J."/>
            <person name="Spieck E."/>
            <person name="Le Paslier D."/>
            <person name="Daims H."/>
        </authorList>
    </citation>
    <scope>NUCLEOTIDE SEQUENCE [LARGE SCALE GENOMIC DNA]</scope>
</reference>
<evidence type="ECO:0000313" key="1">
    <source>
        <dbReference type="EMBL" id="CBK42758.1"/>
    </source>
</evidence>
<dbReference type="EMBL" id="FP929003">
    <property type="protein sequence ID" value="CBK42758.1"/>
    <property type="molecule type" value="Genomic_DNA"/>
</dbReference>
<proteinExistence type="predicted"/>
<dbReference type="HOGENOM" id="CLU_3286613_0_0_0"/>
<gene>
    <name evidence="1" type="ORF">NIDE3062</name>
</gene>
<protein>
    <submittedName>
        <fullName evidence="1">Uncharacterized protein</fullName>
    </submittedName>
</protein>
<name>D8PHM1_9BACT</name>
<accession>D8PHM1</accession>
<organism evidence="1 2">
    <name type="scientific">Nitrospira defluvii</name>
    <dbReference type="NCBI Taxonomy" id="330214"/>
    <lineage>
        <taxon>Bacteria</taxon>
        <taxon>Pseudomonadati</taxon>
        <taxon>Nitrospirota</taxon>
        <taxon>Nitrospiria</taxon>
        <taxon>Nitrospirales</taxon>
        <taxon>Nitrospiraceae</taxon>
        <taxon>Nitrospira</taxon>
    </lineage>
</organism>
<evidence type="ECO:0000313" key="2">
    <source>
        <dbReference type="Proteomes" id="UP000001660"/>
    </source>
</evidence>
<dbReference type="STRING" id="330214.NIDE3062"/>
<dbReference type="AlphaFoldDB" id="D8PHM1"/>
<dbReference type="KEGG" id="nde:NIDE3062"/>
<sequence length="40" mass="4329">MMSAVVHSRVPGGLYLHCASIESQTARPNRAWLTTGFPVS</sequence>
<keyword evidence="2" id="KW-1185">Reference proteome</keyword>
<dbReference type="Proteomes" id="UP000001660">
    <property type="component" value="Chromosome"/>
</dbReference>